<organism evidence="1 2">
    <name type="scientific">Bacteroides xylanisolvens XB1A</name>
    <dbReference type="NCBI Taxonomy" id="657309"/>
    <lineage>
        <taxon>Bacteria</taxon>
        <taxon>Pseudomonadati</taxon>
        <taxon>Bacteroidota</taxon>
        <taxon>Bacteroidia</taxon>
        <taxon>Bacteroidales</taxon>
        <taxon>Bacteroidaceae</taxon>
        <taxon>Bacteroides</taxon>
    </lineage>
</organism>
<reference evidence="1 2" key="2">
    <citation type="submission" date="2010-03" db="EMBL/GenBank/DDBJ databases">
        <authorList>
            <person name="Pajon A."/>
        </authorList>
    </citation>
    <scope>NUCLEOTIDE SEQUENCE [LARGE SCALE GENOMIC DNA]</scope>
    <source>
        <strain evidence="1 2">XB1A</strain>
    </source>
</reference>
<proteinExistence type="predicted"/>
<dbReference type="Proteomes" id="UP000008795">
    <property type="component" value="Chromosome"/>
</dbReference>
<dbReference type="AlphaFoldDB" id="D6CWJ0"/>
<gene>
    <name evidence="1" type="ORF">BXY_14080</name>
</gene>
<evidence type="ECO:0000313" key="1">
    <source>
        <dbReference type="EMBL" id="CBK66542.1"/>
    </source>
</evidence>
<accession>D6CWJ0</accession>
<sequence>MQVYFGMAYMEEKQKVFSIEVLLLFFL</sequence>
<reference evidence="1 2" key="1">
    <citation type="submission" date="2010-03" db="EMBL/GenBank/DDBJ databases">
        <title>The genome sequence of Bacteriodes xylanisolvens XB1A.</title>
        <authorList>
            <consortium name="metaHIT consortium -- http://www.metahit.eu/"/>
            <person name="Pajon A."/>
            <person name="Turner K."/>
            <person name="Parkhill J."/>
            <person name="Bernalier A."/>
        </authorList>
    </citation>
    <scope>NUCLEOTIDE SEQUENCE [LARGE SCALE GENOMIC DNA]</scope>
    <source>
        <strain evidence="1 2">XB1A</strain>
    </source>
</reference>
<protein>
    <submittedName>
        <fullName evidence="1">Uncharacterized protein</fullName>
    </submittedName>
</protein>
<name>D6CWJ0_9BACE</name>
<dbReference type="EMBL" id="FP929033">
    <property type="protein sequence ID" value="CBK66542.1"/>
    <property type="molecule type" value="Genomic_DNA"/>
</dbReference>
<dbReference type="KEGG" id="bxy:BXY_14080"/>
<evidence type="ECO:0000313" key="2">
    <source>
        <dbReference type="Proteomes" id="UP000008795"/>
    </source>
</evidence>
<dbReference type="HOGENOM" id="CLU_3414533_0_0_10"/>